<dbReference type="GO" id="GO:0005576">
    <property type="term" value="C:extracellular region"/>
    <property type="evidence" value="ECO:0007669"/>
    <property type="project" value="InterPro"/>
</dbReference>
<keyword evidence="5" id="KW-1185">Reference proteome</keyword>
<keyword evidence="1" id="KW-0568">Pathogenesis-related protein</keyword>
<evidence type="ECO:0000256" key="1">
    <source>
        <dbReference type="ARBA" id="ARBA00023265"/>
    </source>
</evidence>
<evidence type="ECO:0000259" key="3">
    <source>
        <dbReference type="SMART" id="SM00198"/>
    </source>
</evidence>
<dbReference type="Gene3D" id="3.40.33.10">
    <property type="entry name" value="CAP"/>
    <property type="match status" value="1"/>
</dbReference>
<dbReference type="SMART" id="SM00198">
    <property type="entry name" value="SCP"/>
    <property type="match status" value="1"/>
</dbReference>
<evidence type="ECO:0000313" key="4">
    <source>
        <dbReference type="EMBL" id="VFQ61933.1"/>
    </source>
</evidence>
<feature type="domain" description="SCP" evidence="3">
    <location>
        <begin position="85"/>
        <end position="225"/>
    </location>
</feature>
<sequence>MSPMVNPPATALLLLLAAFLHPFAAPTTEAFIRHAIPRDQLRRRNPVKAAEPHHRDHHPHNNQHHLLPSLHIPLPEPPFVPLYNWAQHEFVEAHNDLRATVGSPPLAWDPTLTKFAHEYAMKRKRDCDYRIHSGGPYGENLFWQLYKESSPRDVVASWFDERRFYDHQHHRCTCQPEREGCECGHYTNVIWHSTEKVGCSGYVYCDGQKGILVVCSYHPKGNILGKNPLLIPS</sequence>
<dbReference type="PROSITE" id="PS01010">
    <property type="entry name" value="CRISP_2"/>
    <property type="match status" value="1"/>
</dbReference>
<keyword evidence="2" id="KW-0732">Signal</keyword>
<name>A0A484K875_9ASTE</name>
<accession>A0A484K875</accession>
<feature type="chain" id="PRO_5019727188" description="SCP domain-containing protein" evidence="2">
    <location>
        <begin position="31"/>
        <end position="233"/>
    </location>
</feature>
<evidence type="ECO:0000256" key="2">
    <source>
        <dbReference type="SAM" id="SignalP"/>
    </source>
</evidence>
<dbReference type="PRINTS" id="PR00837">
    <property type="entry name" value="V5TPXLIKE"/>
</dbReference>
<organism evidence="4 5">
    <name type="scientific">Cuscuta campestris</name>
    <dbReference type="NCBI Taxonomy" id="132261"/>
    <lineage>
        <taxon>Eukaryota</taxon>
        <taxon>Viridiplantae</taxon>
        <taxon>Streptophyta</taxon>
        <taxon>Embryophyta</taxon>
        <taxon>Tracheophyta</taxon>
        <taxon>Spermatophyta</taxon>
        <taxon>Magnoliopsida</taxon>
        <taxon>eudicotyledons</taxon>
        <taxon>Gunneridae</taxon>
        <taxon>Pentapetalae</taxon>
        <taxon>asterids</taxon>
        <taxon>lamiids</taxon>
        <taxon>Solanales</taxon>
        <taxon>Convolvulaceae</taxon>
        <taxon>Cuscuteae</taxon>
        <taxon>Cuscuta</taxon>
        <taxon>Cuscuta subgen. Grammica</taxon>
        <taxon>Cuscuta sect. Cleistogrammica</taxon>
    </lineage>
</organism>
<dbReference type="PANTHER" id="PTHR10334">
    <property type="entry name" value="CYSTEINE-RICH SECRETORY PROTEIN-RELATED"/>
    <property type="match status" value="1"/>
</dbReference>
<feature type="signal peptide" evidence="2">
    <location>
        <begin position="1"/>
        <end position="30"/>
    </location>
</feature>
<gene>
    <name evidence="4" type="ORF">CCAM_LOCUS3709</name>
</gene>
<dbReference type="InterPro" id="IPR035940">
    <property type="entry name" value="CAP_sf"/>
</dbReference>
<dbReference type="AlphaFoldDB" id="A0A484K875"/>
<protein>
    <recommendedName>
        <fullName evidence="3">SCP domain-containing protein</fullName>
    </recommendedName>
</protein>
<dbReference type="InterPro" id="IPR001283">
    <property type="entry name" value="CRISP-related"/>
</dbReference>
<dbReference type="OrthoDB" id="337038at2759"/>
<proteinExistence type="predicted"/>
<dbReference type="CDD" id="cd05381">
    <property type="entry name" value="CAP_PR-1"/>
    <property type="match status" value="1"/>
</dbReference>
<dbReference type="Pfam" id="PF00188">
    <property type="entry name" value="CAP"/>
    <property type="match status" value="1"/>
</dbReference>
<reference evidence="4 5" key="1">
    <citation type="submission" date="2018-04" db="EMBL/GenBank/DDBJ databases">
        <authorList>
            <person name="Vogel A."/>
        </authorList>
    </citation>
    <scope>NUCLEOTIDE SEQUENCE [LARGE SCALE GENOMIC DNA]</scope>
</reference>
<keyword evidence="1" id="KW-0611">Plant defense</keyword>
<dbReference type="InterPro" id="IPR014044">
    <property type="entry name" value="CAP_dom"/>
</dbReference>
<evidence type="ECO:0000313" key="5">
    <source>
        <dbReference type="Proteomes" id="UP000595140"/>
    </source>
</evidence>
<dbReference type="EMBL" id="OOIL02000204">
    <property type="protein sequence ID" value="VFQ61933.1"/>
    <property type="molecule type" value="Genomic_DNA"/>
</dbReference>
<dbReference type="SUPFAM" id="SSF55797">
    <property type="entry name" value="PR-1-like"/>
    <property type="match status" value="1"/>
</dbReference>
<dbReference type="Proteomes" id="UP000595140">
    <property type="component" value="Unassembled WGS sequence"/>
</dbReference>
<dbReference type="FunFam" id="3.40.33.10:FF:000004">
    <property type="entry name" value="CAP, cysteine-rich secretory protein, antigen 5"/>
    <property type="match status" value="1"/>
</dbReference>
<dbReference type="InterPro" id="IPR018244">
    <property type="entry name" value="Allrgn_V5/Tpx1_CS"/>
</dbReference>